<feature type="compositionally biased region" description="Basic residues" evidence="6">
    <location>
        <begin position="82"/>
        <end position="92"/>
    </location>
</feature>
<name>A0A9P4KHE7_9PLEO</name>
<evidence type="ECO:0000256" key="4">
    <source>
        <dbReference type="ARBA" id="ARBA00023163"/>
    </source>
</evidence>
<keyword evidence="5" id="KW-0539">Nucleus</keyword>
<accession>A0A9P4KHE7</accession>
<feature type="region of interest" description="Disordered" evidence="6">
    <location>
        <begin position="82"/>
        <end position="112"/>
    </location>
</feature>
<keyword evidence="1" id="KW-0479">Metal-binding</keyword>
<dbReference type="PRINTS" id="PR00755">
    <property type="entry name" value="AFLATOXINBRP"/>
</dbReference>
<comment type="caution">
    <text evidence="8">The sequence shown here is derived from an EMBL/GenBank/DDBJ whole genome shotgun (WGS) entry which is preliminary data.</text>
</comment>
<dbReference type="GO" id="GO:0003677">
    <property type="term" value="F:DNA binding"/>
    <property type="evidence" value="ECO:0007669"/>
    <property type="project" value="UniProtKB-KW"/>
</dbReference>
<keyword evidence="9" id="KW-1185">Reference proteome</keyword>
<evidence type="ECO:0000256" key="1">
    <source>
        <dbReference type="ARBA" id="ARBA00022723"/>
    </source>
</evidence>
<dbReference type="Pfam" id="PF00172">
    <property type="entry name" value="Zn_clus"/>
    <property type="match status" value="1"/>
</dbReference>
<keyword evidence="3" id="KW-0238">DNA-binding</keyword>
<reference evidence="9" key="1">
    <citation type="journal article" date="2020" name="Stud. Mycol.">
        <title>101 Dothideomycetes genomes: A test case for predicting lifestyles and emergence of pathogens.</title>
        <authorList>
            <person name="Haridas S."/>
            <person name="Albert R."/>
            <person name="Binder M."/>
            <person name="Bloem J."/>
            <person name="LaButti K."/>
            <person name="Salamov A."/>
            <person name="Andreopoulos B."/>
            <person name="Baker S."/>
            <person name="Barry K."/>
            <person name="Bills G."/>
            <person name="Bluhm B."/>
            <person name="Cannon C."/>
            <person name="Castanera R."/>
            <person name="Culley D."/>
            <person name="Daum C."/>
            <person name="Ezra D."/>
            <person name="Gonzalez J."/>
            <person name="Henrissat B."/>
            <person name="Kuo A."/>
            <person name="Liang C."/>
            <person name="Lipzen A."/>
            <person name="Lutzoni F."/>
            <person name="Magnuson J."/>
            <person name="Mondo S."/>
            <person name="Nolan M."/>
            <person name="Ohm R."/>
            <person name="Pangilinan J."/>
            <person name="Park H.-J."/>
            <person name="Ramirez L."/>
            <person name="Alfaro M."/>
            <person name="Sun H."/>
            <person name="Tritt A."/>
            <person name="Yoshinaga Y."/>
            <person name="Zwiers L.-H."/>
            <person name="Turgeon B."/>
            <person name="Goodwin S."/>
            <person name="Spatafora J."/>
            <person name="Crous P."/>
            <person name="Grigoriev I."/>
        </authorList>
    </citation>
    <scope>NUCLEOTIDE SEQUENCE [LARGE SCALE GENOMIC DNA]</scope>
    <source>
        <strain evidence="9">CBS 304.66</strain>
    </source>
</reference>
<evidence type="ECO:0000313" key="8">
    <source>
        <dbReference type="EMBL" id="KAF2268206.1"/>
    </source>
</evidence>
<proteinExistence type="predicted"/>
<dbReference type="PANTHER" id="PTHR31069">
    <property type="entry name" value="OLEATE-ACTIVATED TRANSCRIPTION FACTOR 1-RELATED"/>
    <property type="match status" value="1"/>
</dbReference>
<dbReference type="SMART" id="SM00066">
    <property type="entry name" value="GAL4"/>
    <property type="match status" value="1"/>
</dbReference>
<evidence type="ECO:0000259" key="7">
    <source>
        <dbReference type="PROSITE" id="PS50048"/>
    </source>
</evidence>
<feature type="domain" description="Zn(2)-C6 fungal-type" evidence="7">
    <location>
        <begin position="48"/>
        <end position="78"/>
    </location>
</feature>
<dbReference type="OrthoDB" id="2328572at2759"/>
<evidence type="ECO:0000256" key="6">
    <source>
        <dbReference type="SAM" id="MobiDB-lite"/>
    </source>
</evidence>
<dbReference type="PROSITE" id="PS50048">
    <property type="entry name" value="ZN2_CY6_FUNGAL_2"/>
    <property type="match status" value="1"/>
</dbReference>
<keyword evidence="4" id="KW-0804">Transcription</keyword>
<dbReference type="InterPro" id="IPR050675">
    <property type="entry name" value="OAF3"/>
</dbReference>
<dbReference type="PANTHER" id="PTHR31069:SF31">
    <property type="entry name" value="MONODICTYPHENONE CLUSTER TRANSCRIPTION FACTOR-RELATED"/>
    <property type="match status" value="1"/>
</dbReference>
<dbReference type="EMBL" id="ML986587">
    <property type="protein sequence ID" value="KAF2268206.1"/>
    <property type="molecule type" value="Genomic_DNA"/>
</dbReference>
<dbReference type="InterPro" id="IPR036864">
    <property type="entry name" value="Zn2-C6_fun-type_DNA-bd_sf"/>
</dbReference>
<dbReference type="InterPro" id="IPR001138">
    <property type="entry name" value="Zn2Cys6_DnaBD"/>
</dbReference>
<dbReference type="CDD" id="cd00067">
    <property type="entry name" value="GAL4"/>
    <property type="match status" value="1"/>
</dbReference>
<dbReference type="GO" id="GO:0008270">
    <property type="term" value="F:zinc ion binding"/>
    <property type="evidence" value="ECO:0007669"/>
    <property type="project" value="InterPro"/>
</dbReference>
<dbReference type="Proteomes" id="UP000800093">
    <property type="component" value="Unassembled WGS sequence"/>
</dbReference>
<evidence type="ECO:0000313" key="9">
    <source>
        <dbReference type="Proteomes" id="UP000800093"/>
    </source>
</evidence>
<feature type="compositionally biased region" description="Polar residues" evidence="6">
    <location>
        <begin position="100"/>
        <end position="110"/>
    </location>
</feature>
<evidence type="ECO:0000256" key="2">
    <source>
        <dbReference type="ARBA" id="ARBA00023015"/>
    </source>
</evidence>
<evidence type="ECO:0000256" key="3">
    <source>
        <dbReference type="ARBA" id="ARBA00023125"/>
    </source>
</evidence>
<dbReference type="GO" id="GO:0000981">
    <property type="term" value="F:DNA-binding transcription factor activity, RNA polymerase II-specific"/>
    <property type="evidence" value="ECO:0007669"/>
    <property type="project" value="InterPro"/>
</dbReference>
<keyword evidence="2" id="KW-0805">Transcription regulation</keyword>
<dbReference type="AlphaFoldDB" id="A0A9P4KHE7"/>
<evidence type="ECO:0000256" key="5">
    <source>
        <dbReference type="ARBA" id="ARBA00023242"/>
    </source>
</evidence>
<dbReference type="SUPFAM" id="SSF57701">
    <property type="entry name" value="Zn2/Cys6 DNA-binding domain"/>
    <property type="match status" value="1"/>
</dbReference>
<dbReference type="Gene3D" id="4.10.240.10">
    <property type="entry name" value="Zn(2)-C6 fungal-type DNA-binding domain"/>
    <property type="match status" value="1"/>
</dbReference>
<sequence>MSFTITSPADWRDPLIFVNKPFHSSTSSQSLKTNISALSQRKPKLRTSCDACSTSKVKCSKQHPTCARCTLSGIQCVYGISRRHGKPPRKQRSNPDKIPTATSDNQSFSPDKSGFGKLKLKLKAKPLLPDLTETETVEWKDTPAWPSTPDIEYQMTSDPVFSEPDFIFMNNIHVSGAELQEDFMHAVEPSINFRDPFAKKEILYPDPLLPSDFQALRDFVGGDFVHPMEYTLDRVNTDVLIKEEEEVPQSPKSVIPWAQFFASFDRLDSSLIDNALGHSSAFGV</sequence>
<protein>
    <recommendedName>
        <fullName evidence="7">Zn(2)-C6 fungal-type domain-containing protein</fullName>
    </recommendedName>
</protein>
<organism evidence="8 9">
    <name type="scientific">Lojkania enalia</name>
    <dbReference type="NCBI Taxonomy" id="147567"/>
    <lineage>
        <taxon>Eukaryota</taxon>
        <taxon>Fungi</taxon>
        <taxon>Dikarya</taxon>
        <taxon>Ascomycota</taxon>
        <taxon>Pezizomycotina</taxon>
        <taxon>Dothideomycetes</taxon>
        <taxon>Pleosporomycetidae</taxon>
        <taxon>Pleosporales</taxon>
        <taxon>Pleosporales incertae sedis</taxon>
        <taxon>Lojkania</taxon>
    </lineage>
</organism>
<gene>
    <name evidence="8" type="ORF">CC78DRAFT_16957</name>
</gene>
<dbReference type="PROSITE" id="PS00463">
    <property type="entry name" value="ZN2_CY6_FUNGAL_1"/>
    <property type="match status" value="1"/>
</dbReference>